<reference evidence="8 9" key="1">
    <citation type="submission" date="2017-03" db="EMBL/GenBank/DDBJ databases">
        <title>Genome sequence of Sphingomonas dokdonensis DSM 21029.</title>
        <authorList>
            <person name="Poehlein A."/>
            <person name="Wuebbeler J.H."/>
            <person name="Steinbuechel A."/>
            <person name="Daniel R."/>
        </authorList>
    </citation>
    <scope>NUCLEOTIDE SEQUENCE [LARGE SCALE GENOMIC DNA]</scope>
    <source>
        <strain evidence="8 9">DSM 21029</strain>
    </source>
</reference>
<comment type="function">
    <text evidence="6">Ligates lysine onto the cytidine present at position 34 of the AUA codon-specific tRNA(Ile) that contains the anticodon CAU, in an ATP-dependent manner. Cytidine is converted to lysidine, thus changing the amino acid specificity of the tRNA from methionine to isoleucine.</text>
</comment>
<keyword evidence="2 6" id="KW-0819">tRNA processing</keyword>
<comment type="domain">
    <text evidence="6">The N-terminal region contains the highly conserved SGGXDS motif, predicted to be a P-loop motif involved in ATP binding.</text>
</comment>
<dbReference type="OrthoDB" id="9807403at2"/>
<comment type="subcellular location">
    <subcellularLocation>
        <location evidence="6">Cytoplasm</location>
    </subcellularLocation>
</comment>
<dbReference type="NCBIfam" id="TIGR02432">
    <property type="entry name" value="lysidine_TilS_N"/>
    <property type="match status" value="1"/>
</dbReference>
<dbReference type="PANTHER" id="PTHR43033">
    <property type="entry name" value="TRNA(ILE)-LYSIDINE SYNTHASE-RELATED"/>
    <property type="match status" value="1"/>
</dbReference>
<proteinExistence type="inferred from homology"/>
<dbReference type="GO" id="GO:0006400">
    <property type="term" value="P:tRNA modification"/>
    <property type="evidence" value="ECO:0007669"/>
    <property type="project" value="UniProtKB-UniRule"/>
</dbReference>
<comment type="catalytic activity">
    <reaction evidence="5 6">
        <text>cytidine(34) in tRNA(Ile2) + L-lysine + ATP = lysidine(34) in tRNA(Ile2) + AMP + diphosphate + H(+)</text>
        <dbReference type="Rhea" id="RHEA:43744"/>
        <dbReference type="Rhea" id="RHEA-COMP:10625"/>
        <dbReference type="Rhea" id="RHEA-COMP:10670"/>
        <dbReference type="ChEBI" id="CHEBI:15378"/>
        <dbReference type="ChEBI" id="CHEBI:30616"/>
        <dbReference type="ChEBI" id="CHEBI:32551"/>
        <dbReference type="ChEBI" id="CHEBI:33019"/>
        <dbReference type="ChEBI" id="CHEBI:82748"/>
        <dbReference type="ChEBI" id="CHEBI:83665"/>
        <dbReference type="ChEBI" id="CHEBI:456215"/>
        <dbReference type="EC" id="6.3.4.19"/>
    </reaction>
</comment>
<dbReference type="InterPro" id="IPR012094">
    <property type="entry name" value="tRNA_Ile_lys_synt"/>
</dbReference>
<name>A0A245ZNR7_9SPHN</name>
<dbReference type="AlphaFoldDB" id="A0A245ZNR7"/>
<dbReference type="InterPro" id="IPR012795">
    <property type="entry name" value="tRNA_Ile_lys_synt_N"/>
</dbReference>
<sequence>MVAGADVSQFHRDLLVLTREAPTPARPLAVAVSGGPDSMALLVLAGAAFPGAVIAATVDHGLREAAAAEARMVAEEAARLDLPHATLVVEGAISGASLQARARDARYGLLAAWMETRGALAIATAHHADDQAETFLMRASRGSGVSGLASIRAATVIAGAPVVRPLLGWRRAALRATVRRAGLPFVDDPANSDPRHDRTRFRQLLDRNEWLDPAALARSAAAIAETERDLGEMALLMWRERVTTAEGIVTLDAAELPRDMLRRLVRRAIATVRATHAITAPAFDASANIEPLLDSLAAGRRATHAGVLAAPRRGRWHFRDAPPHRSR</sequence>
<dbReference type="HAMAP" id="MF_01161">
    <property type="entry name" value="tRNA_Ile_lys_synt"/>
    <property type="match status" value="1"/>
</dbReference>
<dbReference type="EMBL" id="NBBI01000002">
    <property type="protein sequence ID" value="OWK31376.1"/>
    <property type="molecule type" value="Genomic_DNA"/>
</dbReference>
<dbReference type="RefSeq" id="WP_088366721.1">
    <property type="nucleotide sequence ID" value="NZ_NBBI01000002.1"/>
</dbReference>
<feature type="binding site" evidence="6">
    <location>
        <begin position="33"/>
        <end position="38"/>
    </location>
    <ligand>
        <name>ATP</name>
        <dbReference type="ChEBI" id="CHEBI:30616"/>
    </ligand>
</feature>
<dbReference type="InterPro" id="IPR014729">
    <property type="entry name" value="Rossmann-like_a/b/a_fold"/>
</dbReference>
<dbReference type="SUPFAM" id="SSF52402">
    <property type="entry name" value="Adenine nucleotide alpha hydrolases-like"/>
    <property type="match status" value="1"/>
</dbReference>
<dbReference type="EC" id="6.3.4.19" evidence="6"/>
<keyword evidence="3 6" id="KW-0547">Nucleotide-binding</keyword>
<dbReference type="GO" id="GO:0032267">
    <property type="term" value="F:tRNA(Ile)-lysidine synthase activity"/>
    <property type="evidence" value="ECO:0007669"/>
    <property type="project" value="UniProtKB-EC"/>
</dbReference>
<evidence type="ECO:0000259" key="7">
    <source>
        <dbReference type="PROSITE" id="PS50042"/>
    </source>
</evidence>
<evidence type="ECO:0000256" key="3">
    <source>
        <dbReference type="ARBA" id="ARBA00022741"/>
    </source>
</evidence>
<keyword evidence="6" id="KW-0963">Cytoplasm</keyword>
<accession>A0A245ZNR7</accession>
<evidence type="ECO:0000313" key="9">
    <source>
        <dbReference type="Proteomes" id="UP000197290"/>
    </source>
</evidence>
<gene>
    <name evidence="6 8" type="primary">tilS</name>
    <name evidence="8" type="ORF">SPDO_13850</name>
</gene>
<dbReference type="Proteomes" id="UP000197290">
    <property type="component" value="Unassembled WGS sequence"/>
</dbReference>
<feature type="domain" description="Cyclic nucleotide-binding" evidence="7">
    <location>
        <begin position="230"/>
        <end position="265"/>
    </location>
</feature>
<dbReference type="Pfam" id="PF01171">
    <property type="entry name" value="ATP_bind_3"/>
    <property type="match status" value="1"/>
</dbReference>
<keyword evidence="9" id="KW-1185">Reference proteome</keyword>
<comment type="similarity">
    <text evidence="6">Belongs to the tRNA(Ile)-lysidine synthase family.</text>
</comment>
<evidence type="ECO:0000256" key="4">
    <source>
        <dbReference type="ARBA" id="ARBA00022840"/>
    </source>
</evidence>
<dbReference type="Gene3D" id="3.40.50.620">
    <property type="entry name" value="HUPs"/>
    <property type="match status" value="1"/>
</dbReference>
<dbReference type="PROSITE" id="PS50042">
    <property type="entry name" value="CNMP_BINDING_3"/>
    <property type="match status" value="1"/>
</dbReference>
<evidence type="ECO:0000256" key="6">
    <source>
        <dbReference type="HAMAP-Rule" id="MF_01161"/>
    </source>
</evidence>
<dbReference type="GO" id="GO:0005737">
    <property type="term" value="C:cytoplasm"/>
    <property type="evidence" value="ECO:0007669"/>
    <property type="project" value="UniProtKB-SubCell"/>
</dbReference>
<keyword evidence="1 6" id="KW-0436">Ligase</keyword>
<dbReference type="InterPro" id="IPR011063">
    <property type="entry name" value="TilS/TtcA_N"/>
</dbReference>
<evidence type="ECO:0000313" key="8">
    <source>
        <dbReference type="EMBL" id="OWK31376.1"/>
    </source>
</evidence>
<dbReference type="CDD" id="cd01992">
    <property type="entry name" value="TilS_N"/>
    <property type="match status" value="1"/>
</dbReference>
<evidence type="ECO:0000256" key="1">
    <source>
        <dbReference type="ARBA" id="ARBA00022598"/>
    </source>
</evidence>
<protein>
    <recommendedName>
        <fullName evidence="6">tRNA(Ile)-lysidine synthase</fullName>
        <ecNumber evidence="6">6.3.4.19</ecNumber>
    </recommendedName>
    <alternativeName>
        <fullName evidence="6">tRNA(Ile)-2-lysyl-cytidine synthase</fullName>
    </alternativeName>
    <alternativeName>
        <fullName evidence="6">tRNA(Ile)-lysidine synthetase</fullName>
    </alternativeName>
</protein>
<evidence type="ECO:0000256" key="5">
    <source>
        <dbReference type="ARBA" id="ARBA00048539"/>
    </source>
</evidence>
<organism evidence="8 9">
    <name type="scientific">Sphingomonas dokdonensis</name>
    <dbReference type="NCBI Taxonomy" id="344880"/>
    <lineage>
        <taxon>Bacteria</taxon>
        <taxon>Pseudomonadati</taxon>
        <taxon>Pseudomonadota</taxon>
        <taxon>Alphaproteobacteria</taxon>
        <taxon>Sphingomonadales</taxon>
        <taxon>Sphingomonadaceae</taxon>
        <taxon>Sphingomonas</taxon>
    </lineage>
</organism>
<dbReference type="PANTHER" id="PTHR43033:SF1">
    <property type="entry name" value="TRNA(ILE)-LYSIDINE SYNTHASE-RELATED"/>
    <property type="match status" value="1"/>
</dbReference>
<comment type="caution">
    <text evidence="8">The sequence shown here is derived from an EMBL/GenBank/DDBJ whole genome shotgun (WGS) entry which is preliminary data.</text>
</comment>
<dbReference type="InterPro" id="IPR000595">
    <property type="entry name" value="cNMP-bd_dom"/>
</dbReference>
<evidence type="ECO:0000256" key="2">
    <source>
        <dbReference type="ARBA" id="ARBA00022694"/>
    </source>
</evidence>
<keyword evidence="4 6" id="KW-0067">ATP-binding</keyword>
<dbReference type="GO" id="GO:0005524">
    <property type="term" value="F:ATP binding"/>
    <property type="evidence" value="ECO:0007669"/>
    <property type="project" value="UniProtKB-UniRule"/>
</dbReference>